<accession>A0ABZ2QKH4</accession>
<dbReference type="SUPFAM" id="SSF53901">
    <property type="entry name" value="Thiolase-like"/>
    <property type="match status" value="1"/>
</dbReference>
<keyword evidence="5 9" id="KW-0276">Fatty acid metabolism</keyword>
<evidence type="ECO:0000259" key="12">
    <source>
        <dbReference type="Pfam" id="PF08545"/>
    </source>
</evidence>
<organism evidence="13 14">
    <name type="scientific">Streptomyces sirii</name>
    <dbReference type="NCBI Taxonomy" id="3127701"/>
    <lineage>
        <taxon>Bacteria</taxon>
        <taxon>Bacillati</taxon>
        <taxon>Actinomycetota</taxon>
        <taxon>Actinomycetes</taxon>
        <taxon>Kitasatosporales</taxon>
        <taxon>Streptomycetaceae</taxon>
        <taxon>Streptomyces</taxon>
    </lineage>
</organism>
<dbReference type="EMBL" id="CP147982">
    <property type="protein sequence ID" value="WXK75519.1"/>
    <property type="molecule type" value="Genomic_DNA"/>
</dbReference>
<feature type="active site" evidence="9">
    <location>
        <position position="116"/>
    </location>
</feature>
<reference evidence="13 14" key="1">
    <citation type="submission" date="2024-03" db="EMBL/GenBank/DDBJ databases">
        <title>The complete genome of Streptomyces sirii sp.nov.</title>
        <authorList>
            <person name="Zakalyukina Y.V."/>
            <person name="Belik A.R."/>
            <person name="Biryukov M.V."/>
            <person name="Baturina O.A."/>
            <person name="Kabilov M.R."/>
        </authorList>
    </citation>
    <scope>NUCLEOTIDE SEQUENCE [LARGE SCALE GENOMIC DNA]</scope>
    <source>
        <strain evidence="13 14">BP-8</strain>
    </source>
</reference>
<evidence type="ECO:0000256" key="4">
    <source>
        <dbReference type="ARBA" id="ARBA00022679"/>
    </source>
</evidence>
<evidence type="ECO:0000313" key="13">
    <source>
        <dbReference type="EMBL" id="WXK75519.1"/>
    </source>
</evidence>
<evidence type="ECO:0000259" key="11">
    <source>
        <dbReference type="Pfam" id="PF08541"/>
    </source>
</evidence>
<feature type="region of interest" description="ACP-binding" evidence="9">
    <location>
        <begin position="259"/>
        <end position="263"/>
    </location>
</feature>
<feature type="domain" description="Beta-ketoacyl-[acyl-carrier-protein] synthase III C-terminal" evidence="11">
    <location>
        <begin position="243"/>
        <end position="331"/>
    </location>
</feature>
<keyword evidence="2 9" id="KW-0963">Cytoplasm</keyword>
<evidence type="ECO:0000256" key="8">
    <source>
        <dbReference type="ARBA" id="ARBA00023315"/>
    </source>
</evidence>
<dbReference type="EC" id="2.3.1.180" evidence="9"/>
<dbReference type="CDD" id="cd00830">
    <property type="entry name" value="KAS_III"/>
    <property type="match status" value="1"/>
</dbReference>
<evidence type="ECO:0000256" key="7">
    <source>
        <dbReference type="ARBA" id="ARBA00023160"/>
    </source>
</evidence>
<feature type="active site" evidence="9">
    <location>
        <position position="258"/>
    </location>
</feature>
<comment type="pathway">
    <text evidence="9">Lipid metabolism; fatty acid biosynthesis.</text>
</comment>
<dbReference type="RefSeq" id="WP_399147401.1">
    <property type="nucleotide sequence ID" value="NZ_CP147982.1"/>
</dbReference>
<comment type="domain">
    <text evidence="9">The last Arg residue of the ACP-binding site is essential for the weak association between ACP/AcpP and FabH.</text>
</comment>
<dbReference type="HAMAP" id="MF_01815">
    <property type="entry name" value="FabH"/>
    <property type="match status" value="1"/>
</dbReference>
<comment type="function">
    <text evidence="9">Catalyzes the condensation reaction of fatty acid synthesis by the addition to an acyl acceptor of two carbons from malonyl-ACP. Catalyzes the first condensation reaction which initiates fatty acid synthesis and may therefore play a role in governing the total rate of fatty acid production. Possesses both acetoacetyl-ACP synthase and acetyl transacylase activities. Its substrate specificity determines the biosynthesis of branched-chain and/or straight-chain of fatty acids.</text>
</comment>
<gene>
    <name evidence="9" type="primary">fabH</name>
    <name evidence="13" type="ORF">WAB15_05810</name>
</gene>
<evidence type="ECO:0000256" key="10">
    <source>
        <dbReference type="SAM" id="MobiDB-lite"/>
    </source>
</evidence>
<evidence type="ECO:0000256" key="6">
    <source>
        <dbReference type="ARBA" id="ARBA00023098"/>
    </source>
</evidence>
<evidence type="ECO:0000256" key="3">
    <source>
        <dbReference type="ARBA" id="ARBA00022516"/>
    </source>
</evidence>
<sequence length="368" mass="38970">MTKVSPTAVIHGIGTCLPPRVLSNEDVKRRGVLDTTDEWIRSRTGILRRRAADDGTSTGDLAVAAGRAAQASARARADLVLVATTTPDRRCPATAPEVAHRLGLGTVPAFDLAAVCSGFVYGVTVATALVRTGVCARPLVIGAEKYSSIIDPLDRDTAVIFGDGAGAVLLRAGDRAEPGAVAAVDWGSDGGGSDLIAIAAGGCRQPDTSRHLCREDRYFRMSGREVYGQAVRRMTESSLAVLGRAGWQPDSVGAFIGHQANQRILDSVADRVGIARRHRFGNIRDVGNTAAASIPLALADTARRKLVRPGTRTLLTAFGGGLTWGSIALNWPSALPWAHEPEPRTTTHTTTHPAHRRKQPWKVSTTTS</sequence>
<evidence type="ECO:0000256" key="2">
    <source>
        <dbReference type="ARBA" id="ARBA00022490"/>
    </source>
</evidence>
<dbReference type="InterPro" id="IPR013751">
    <property type="entry name" value="ACP_syn_III_N"/>
</dbReference>
<keyword evidence="14" id="KW-1185">Reference proteome</keyword>
<feature type="active site" evidence="9">
    <location>
        <position position="288"/>
    </location>
</feature>
<evidence type="ECO:0000256" key="9">
    <source>
        <dbReference type="HAMAP-Rule" id="MF_01815"/>
    </source>
</evidence>
<comment type="similarity">
    <text evidence="1 9">Belongs to the thiolase-like superfamily. FabH family.</text>
</comment>
<keyword evidence="6 9" id="KW-0443">Lipid metabolism</keyword>
<comment type="catalytic activity">
    <reaction evidence="9">
        <text>malonyl-[ACP] + acetyl-CoA + H(+) = 3-oxobutanoyl-[ACP] + CO2 + CoA</text>
        <dbReference type="Rhea" id="RHEA:12080"/>
        <dbReference type="Rhea" id="RHEA-COMP:9623"/>
        <dbReference type="Rhea" id="RHEA-COMP:9625"/>
        <dbReference type="ChEBI" id="CHEBI:15378"/>
        <dbReference type="ChEBI" id="CHEBI:16526"/>
        <dbReference type="ChEBI" id="CHEBI:57287"/>
        <dbReference type="ChEBI" id="CHEBI:57288"/>
        <dbReference type="ChEBI" id="CHEBI:78449"/>
        <dbReference type="ChEBI" id="CHEBI:78450"/>
        <dbReference type="EC" id="2.3.1.180"/>
    </reaction>
</comment>
<dbReference type="NCBIfam" id="NF006829">
    <property type="entry name" value="PRK09352.1"/>
    <property type="match status" value="1"/>
</dbReference>
<dbReference type="PANTHER" id="PTHR34069">
    <property type="entry name" value="3-OXOACYL-[ACYL-CARRIER-PROTEIN] SYNTHASE 3"/>
    <property type="match status" value="1"/>
</dbReference>
<keyword evidence="3 9" id="KW-0444">Lipid biosynthesis</keyword>
<feature type="region of interest" description="Disordered" evidence="10">
    <location>
        <begin position="340"/>
        <end position="368"/>
    </location>
</feature>
<dbReference type="InterPro" id="IPR004655">
    <property type="entry name" value="FabH"/>
</dbReference>
<name>A0ABZ2QKH4_9ACTN</name>
<dbReference type="NCBIfam" id="TIGR00747">
    <property type="entry name" value="fabH"/>
    <property type="match status" value="1"/>
</dbReference>
<dbReference type="InterPro" id="IPR013747">
    <property type="entry name" value="ACP_syn_III_C"/>
</dbReference>
<proteinExistence type="inferred from homology"/>
<dbReference type="Pfam" id="PF08545">
    <property type="entry name" value="ACP_syn_III"/>
    <property type="match status" value="1"/>
</dbReference>
<evidence type="ECO:0000256" key="1">
    <source>
        <dbReference type="ARBA" id="ARBA00008642"/>
    </source>
</evidence>
<keyword evidence="4 9" id="KW-0808">Transferase</keyword>
<keyword evidence="7 9" id="KW-0275">Fatty acid biosynthesis</keyword>
<comment type="subunit">
    <text evidence="9">Homodimer.</text>
</comment>
<keyword evidence="8 9" id="KW-0012">Acyltransferase</keyword>
<dbReference type="Proteomes" id="UP001626628">
    <property type="component" value="Chromosome"/>
</dbReference>
<dbReference type="PANTHER" id="PTHR34069:SF2">
    <property type="entry name" value="BETA-KETOACYL-[ACYL-CARRIER-PROTEIN] SYNTHASE III"/>
    <property type="match status" value="1"/>
</dbReference>
<protein>
    <recommendedName>
        <fullName evidence="9">Beta-ketoacyl-[acyl-carrier-protein] synthase III</fullName>
        <shortName evidence="9">Beta-ketoacyl-ACP synthase III</shortName>
        <shortName evidence="9">KAS III</shortName>
        <ecNumber evidence="9">2.3.1.180</ecNumber>
    </recommendedName>
    <alternativeName>
        <fullName evidence="9">3-oxoacyl-[acyl-carrier-protein] synthase 3</fullName>
    </alternativeName>
    <alternativeName>
        <fullName evidence="9">3-oxoacyl-[acyl-carrier-protein] synthase III</fullName>
    </alternativeName>
</protein>
<comment type="subcellular location">
    <subcellularLocation>
        <location evidence="9">Cytoplasm</location>
    </subcellularLocation>
</comment>
<dbReference type="InterPro" id="IPR016039">
    <property type="entry name" value="Thiolase-like"/>
</dbReference>
<dbReference type="Gene3D" id="3.40.47.10">
    <property type="match status" value="1"/>
</dbReference>
<keyword evidence="9" id="KW-0511">Multifunctional enzyme</keyword>
<evidence type="ECO:0000313" key="14">
    <source>
        <dbReference type="Proteomes" id="UP001626628"/>
    </source>
</evidence>
<evidence type="ECO:0000256" key="5">
    <source>
        <dbReference type="ARBA" id="ARBA00022832"/>
    </source>
</evidence>
<feature type="domain" description="Beta-ketoacyl-[acyl-carrier-protein] synthase III N-terminal" evidence="12">
    <location>
        <begin position="110"/>
        <end position="190"/>
    </location>
</feature>
<dbReference type="GO" id="GO:0033818">
    <property type="term" value="F:beta-ketoacyl-acyl-carrier-protein synthase III activity"/>
    <property type="evidence" value="ECO:0007669"/>
    <property type="project" value="UniProtKB-EC"/>
</dbReference>
<dbReference type="Pfam" id="PF08541">
    <property type="entry name" value="ACP_syn_III_C"/>
    <property type="match status" value="1"/>
</dbReference>